<gene>
    <name evidence="13" type="ORF">WJX72_001308</name>
</gene>
<evidence type="ECO:0000256" key="3">
    <source>
        <dbReference type="ARBA" id="ARBA00022737"/>
    </source>
</evidence>
<dbReference type="SMART" id="SM00184">
    <property type="entry name" value="RING"/>
    <property type="match status" value="1"/>
</dbReference>
<evidence type="ECO:0000256" key="2">
    <source>
        <dbReference type="ARBA" id="ARBA00022723"/>
    </source>
</evidence>
<evidence type="ECO:0000256" key="10">
    <source>
        <dbReference type="SAM" id="MobiDB-lite"/>
    </source>
</evidence>
<sequence>MSDSQTEILALGRSLTCCVCLSVLKPPTARLGCCHYFCLGCITASVKTKAQCPLCKAPCSRRDISRDTKMDRLSRLYSALEAAAGTPLLCTQLPLEAPVVLPTVARMEAGPMDAARLPDATANAASAGQATSWQTASPTSPAGDETDQQLASSPETSLPGLAPFCWLPGPGLARPEPTADCAIPPGCMLPVKQPAQAPHVEAFLDQQAHEAAPCATVANEWQSGITHVICGVEATGRARRTLKYMQGVLAGAWVLDASWLRASLQAGHALPEDAFEVPGDTSGGDGGPILGRLQARHSPLLHGWQVFLVGVFHPKSRDAVLTLTKAAGAKLLTRPPATMPSALQPALADAAAAQLLVVETPLAVVLCDIAAQAEAGRQCRVLPSVDHRWLLDSASCYQVKPLQPYFIAPA</sequence>
<dbReference type="PROSITE" id="PS50172">
    <property type="entry name" value="BRCT"/>
    <property type="match status" value="2"/>
</dbReference>
<dbReference type="AlphaFoldDB" id="A0AAW1Q0U5"/>
<dbReference type="PROSITE" id="PS50089">
    <property type="entry name" value="ZF_RING_2"/>
    <property type="match status" value="1"/>
</dbReference>
<dbReference type="InterPro" id="IPR036420">
    <property type="entry name" value="BRCT_dom_sf"/>
</dbReference>
<dbReference type="Pfam" id="PF00533">
    <property type="entry name" value="BRCT"/>
    <property type="match status" value="1"/>
</dbReference>
<feature type="compositionally biased region" description="Low complexity" evidence="10">
    <location>
        <begin position="120"/>
        <end position="132"/>
    </location>
</feature>
<dbReference type="SUPFAM" id="SSF57850">
    <property type="entry name" value="RING/U-box"/>
    <property type="match status" value="1"/>
</dbReference>
<feature type="domain" description="BRCT" evidence="12">
    <location>
        <begin position="215"/>
        <end position="277"/>
    </location>
</feature>
<dbReference type="InterPro" id="IPR001357">
    <property type="entry name" value="BRCT_dom"/>
</dbReference>
<dbReference type="GO" id="GO:0004842">
    <property type="term" value="F:ubiquitin-protein transferase activity"/>
    <property type="evidence" value="ECO:0007669"/>
    <property type="project" value="TreeGrafter"/>
</dbReference>
<evidence type="ECO:0000259" key="12">
    <source>
        <dbReference type="PROSITE" id="PS50172"/>
    </source>
</evidence>
<feature type="domain" description="BRCT" evidence="12">
    <location>
        <begin position="296"/>
        <end position="407"/>
    </location>
</feature>
<evidence type="ECO:0000256" key="6">
    <source>
        <dbReference type="ARBA" id="ARBA00022833"/>
    </source>
</evidence>
<name>A0AAW1Q0U5_9CHLO</name>
<keyword evidence="3" id="KW-0677">Repeat</keyword>
<dbReference type="Gene3D" id="3.40.50.10190">
    <property type="entry name" value="BRCT domain"/>
    <property type="match status" value="2"/>
</dbReference>
<dbReference type="Gene3D" id="3.30.40.10">
    <property type="entry name" value="Zinc/RING finger domain, C3HC4 (zinc finger)"/>
    <property type="match status" value="1"/>
</dbReference>
<dbReference type="PANTHER" id="PTHR13763">
    <property type="entry name" value="BREAST CANCER TYPE 1 SUSCEPTIBILITY PROTEIN BRCA1"/>
    <property type="match status" value="1"/>
</dbReference>
<dbReference type="Proteomes" id="UP001489004">
    <property type="component" value="Unassembled WGS sequence"/>
</dbReference>
<dbReference type="GO" id="GO:0045944">
    <property type="term" value="P:positive regulation of transcription by RNA polymerase II"/>
    <property type="evidence" value="ECO:0007669"/>
    <property type="project" value="TreeGrafter"/>
</dbReference>
<keyword evidence="4" id="KW-0227">DNA damage</keyword>
<dbReference type="GO" id="GO:0005634">
    <property type="term" value="C:nucleus"/>
    <property type="evidence" value="ECO:0007669"/>
    <property type="project" value="UniProtKB-SubCell"/>
</dbReference>
<evidence type="ECO:0000256" key="4">
    <source>
        <dbReference type="ARBA" id="ARBA00022763"/>
    </source>
</evidence>
<reference evidence="13 14" key="1">
    <citation type="journal article" date="2024" name="Nat. Commun.">
        <title>Phylogenomics reveals the evolutionary origins of lichenization in chlorophyte algae.</title>
        <authorList>
            <person name="Puginier C."/>
            <person name="Libourel C."/>
            <person name="Otte J."/>
            <person name="Skaloud P."/>
            <person name="Haon M."/>
            <person name="Grisel S."/>
            <person name="Petersen M."/>
            <person name="Berrin J.G."/>
            <person name="Delaux P.M."/>
            <person name="Dal Grande F."/>
            <person name="Keller J."/>
        </authorList>
    </citation>
    <scope>NUCLEOTIDE SEQUENCE [LARGE SCALE GENOMIC DNA]</scope>
    <source>
        <strain evidence="13 14">SAG 2043</strain>
    </source>
</reference>
<dbReference type="InterPro" id="IPR013083">
    <property type="entry name" value="Znf_RING/FYVE/PHD"/>
</dbReference>
<keyword evidence="2" id="KW-0479">Metal-binding</keyword>
<dbReference type="InterPro" id="IPR001841">
    <property type="entry name" value="Znf_RING"/>
</dbReference>
<dbReference type="GO" id="GO:0000724">
    <property type="term" value="P:double-strand break repair via homologous recombination"/>
    <property type="evidence" value="ECO:0007669"/>
    <property type="project" value="TreeGrafter"/>
</dbReference>
<evidence type="ECO:0008006" key="15">
    <source>
        <dbReference type="Google" id="ProtNLM"/>
    </source>
</evidence>
<evidence type="ECO:0000256" key="1">
    <source>
        <dbReference type="ARBA" id="ARBA00004123"/>
    </source>
</evidence>
<feature type="domain" description="RING-type" evidence="11">
    <location>
        <begin position="17"/>
        <end position="56"/>
    </location>
</feature>
<evidence type="ECO:0000256" key="5">
    <source>
        <dbReference type="ARBA" id="ARBA00022771"/>
    </source>
</evidence>
<keyword evidence="6" id="KW-0862">Zinc</keyword>
<evidence type="ECO:0000256" key="7">
    <source>
        <dbReference type="ARBA" id="ARBA00023204"/>
    </source>
</evidence>
<dbReference type="InterPro" id="IPR017907">
    <property type="entry name" value="Znf_RING_CS"/>
</dbReference>
<dbReference type="EMBL" id="JALJOR010000006">
    <property type="protein sequence ID" value="KAK9815301.1"/>
    <property type="molecule type" value="Genomic_DNA"/>
</dbReference>
<organism evidence="13 14">
    <name type="scientific">[Myrmecia] bisecta</name>
    <dbReference type="NCBI Taxonomy" id="41462"/>
    <lineage>
        <taxon>Eukaryota</taxon>
        <taxon>Viridiplantae</taxon>
        <taxon>Chlorophyta</taxon>
        <taxon>core chlorophytes</taxon>
        <taxon>Trebouxiophyceae</taxon>
        <taxon>Trebouxiales</taxon>
        <taxon>Trebouxiaceae</taxon>
        <taxon>Myrmecia</taxon>
    </lineage>
</organism>
<comment type="caution">
    <text evidence="13">The sequence shown here is derived from an EMBL/GenBank/DDBJ whole genome shotgun (WGS) entry which is preliminary data.</text>
</comment>
<dbReference type="PROSITE" id="PS00518">
    <property type="entry name" value="ZF_RING_1"/>
    <property type="match status" value="1"/>
</dbReference>
<evidence type="ECO:0000313" key="14">
    <source>
        <dbReference type="Proteomes" id="UP001489004"/>
    </source>
</evidence>
<dbReference type="GO" id="GO:0008270">
    <property type="term" value="F:zinc ion binding"/>
    <property type="evidence" value="ECO:0007669"/>
    <property type="project" value="UniProtKB-KW"/>
</dbReference>
<keyword evidence="8" id="KW-0539">Nucleus</keyword>
<evidence type="ECO:0000313" key="13">
    <source>
        <dbReference type="EMBL" id="KAK9815301.1"/>
    </source>
</evidence>
<evidence type="ECO:0000259" key="11">
    <source>
        <dbReference type="PROSITE" id="PS50089"/>
    </source>
</evidence>
<keyword evidence="14" id="KW-1185">Reference proteome</keyword>
<keyword evidence="7" id="KW-0234">DNA repair</keyword>
<dbReference type="SUPFAM" id="SSF52113">
    <property type="entry name" value="BRCT domain"/>
    <property type="match status" value="2"/>
</dbReference>
<protein>
    <recommendedName>
        <fullName evidence="15">RING-type E3 ubiquitin transferase BRCA1</fullName>
    </recommendedName>
</protein>
<proteinExistence type="predicted"/>
<feature type="region of interest" description="Disordered" evidence="10">
    <location>
        <begin position="120"/>
        <end position="154"/>
    </location>
</feature>
<comment type="subcellular location">
    <subcellularLocation>
        <location evidence="1">Nucleus</location>
    </subcellularLocation>
</comment>
<evidence type="ECO:0000256" key="8">
    <source>
        <dbReference type="ARBA" id="ARBA00023242"/>
    </source>
</evidence>
<dbReference type="PANTHER" id="PTHR13763:SF0">
    <property type="entry name" value="BREAST CANCER TYPE 1 SUSCEPTIBILITY PROTEIN"/>
    <property type="match status" value="1"/>
</dbReference>
<keyword evidence="5 9" id="KW-0863">Zinc-finger</keyword>
<dbReference type="InterPro" id="IPR031099">
    <property type="entry name" value="BRCA1-associated"/>
</dbReference>
<accession>A0AAW1Q0U5</accession>
<evidence type="ECO:0000256" key="9">
    <source>
        <dbReference type="PROSITE-ProRule" id="PRU00175"/>
    </source>
</evidence>